<dbReference type="GO" id="GO:0006950">
    <property type="term" value="P:response to stress"/>
    <property type="evidence" value="ECO:0007669"/>
    <property type="project" value="UniProtKB-ARBA"/>
</dbReference>
<feature type="domain" description="SprT-like" evidence="1">
    <location>
        <begin position="12"/>
        <end position="163"/>
    </location>
</feature>
<protein>
    <submittedName>
        <fullName evidence="2">Protein SprT</fullName>
    </submittedName>
</protein>
<proteinExistence type="predicted"/>
<gene>
    <name evidence="2" type="primary">sprT</name>
    <name evidence="2" type="ORF">CI610_00778</name>
</gene>
<comment type="caution">
    <text evidence="2">The sequence shown here is derived from an EMBL/GenBank/DDBJ whole genome shotgun (WGS) entry which is preliminary data.</text>
</comment>
<dbReference type="InterPro" id="IPR006640">
    <property type="entry name" value="SprT-like_domain"/>
</dbReference>
<reference evidence="2" key="1">
    <citation type="journal article" date="2017" name="Appl. Environ. Microbiol.">
        <title>Molecular characterization of an Endozoicomonas-like organism causing infection in king scallop Pecten maximus L.</title>
        <authorList>
            <person name="Cano I."/>
            <person name="van Aerle R."/>
            <person name="Ross S."/>
            <person name="Verner-Jeffreys D.W."/>
            <person name="Paley R.K."/>
            <person name="Rimmer G."/>
            <person name="Ryder D."/>
            <person name="Hooper P."/>
            <person name="Stone D."/>
            <person name="Feist S.W."/>
        </authorList>
    </citation>
    <scope>NUCLEOTIDE SEQUENCE</scope>
</reference>
<name>A0A2H9TAH6_9ZZZZ</name>
<accession>A0A2H9TAH6</accession>
<dbReference type="PANTHER" id="PTHR38773">
    <property type="entry name" value="PROTEIN SPRT"/>
    <property type="match status" value="1"/>
</dbReference>
<dbReference type="SMART" id="SM00731">
    <property type="entry name" value="SprT"/>
    <property type="match status" value="1"/>
</dbReference>
<dbReference type="Pfam" id="PF10263">
    <property type="entry name" value="SprT-like"/>
    <property type="match status" value="1"/>
</dbReference>
<organism evidence="2">
    <name type="scientific">invertebrate metagenome</name>
    <dbReference type="NCBI Taxonomy" id="1711999"/>
    <lineage>
        <taxon>unclassified sequences</taxon>
        <taxon>metagenomes</taxon>
        <taxon>organismal metagenomes</taxon>
    </lineage>
</organism>
<dbReference type="PANTHER" id="PTHR38773:SF1">
    <property type="entry name" value="PROTEIN SPRT"/>
    <property type="match status" value="1"/>
</dbReference>
<evidence type="ECO:0000313" key="2">
    <source>
        <dbReference type="EMBL" id="PJE80251.1"/>
    </source>
</evidence>
<dbReference type="EMBL" id="NSIT01000025">
    <property type="protein sequence ID" value="PJE80251.1"/>
    <property type="molecule type" value="Genomic_DNA"/>
</dbReference>
<dbReference type="AlphaFoldDB" id="A0A2H9TAH6"/>
<dbReference type="NCBIfam" id="NF003421">
    <property type="entry name" value="PRK04860.1"/>
    <property type="match status" value="1"/>
</dbReference>
<sequence>MLTETMNTLLQQRIETLYQLAEAYYLSSFPKPEIKMNLRGETAGQAYLQRNIIRFNAILLKENTSHFLKHTVAHEVAHLIAFQYYGKNIQPHGMQWQWIMKTVFSIPADRCHNYNTANAAVRPFLYQCQCKNKIIRFSSTRHKRVQQGTIYQCRTCKNPIVEIISDQPSCQ</sequence>
<evidence type="ECO:0000259" key="1">
    <source>
        <dbReference type="SMART" id="SM00731"/>
    </source>
</evidence>